<dbReference type="SUPFAM" id="SSF53067">
    <property type="entry name" value="Actin-like ATPase domain"/>
    <property type="match status" value="2"/>
</dbReference>
<keyword evidence="6 8" id="KW-0067">ATP-binding</keyword>
<feature type="binding site" evidence="8">
    <location>
        <begin position="88"/>
        <end position="89"/>
    </location>
    <ligand>
        <name>substrate</name>
    </ligand>
</feature>
<name>A0A7W8KGG7_9DEIO</name>
<evidence type="ECO:0000259" key="12">
    <source>
        <dbReference type="Pfam" id="PF02782"/>
    </source>
</evidence>
<comment type="caution">
    <text evidence="14">The sequence shown here is derived from an EMBL/GenBank/DDBJ whole genome shotgun (WGS) entry which is preliminary data.</text>
</comment>
<reference evidence="14 15" key="3">
    <citation type="submission" date="2020-08" db="EMBL/GenBank/DDBJ databases">
        <title>Genomic Encyclopedia of Type Strains, Phase IV (KMG-IV): sequencing the most valuable type-strain genomes for metagenomic binning, comparative biology and taxonomic classification.</title>
        <authorList>
            <person name="Goeker M."/>
        </authorList>
    </citation>
    <scope>NUCLEOTIDE SEQUENCE [LARGE SCALE GENOMIC DNA]</scope>
    <source>
        <strain evidence="14 15">DSM 27521</strain>
    </source>
</reference>
<dbReference type="HAMAP" id="MF_02220">
    <property type="entry name" value="XylB"/>
    <property type="match status" value="1"/>
</dbReference>
<evidence type="ECO:0000256" key="9">
    <source>
        <dbReference type="RuleBase" id="RU003733"/>
    </source>
</evidence>
<evidence type="ECO:0000313" key="15">
    <source>
        <dbReference type="Proteomes" id="UP000539473"/>
    </source>
</evidence>
<dbReference type="GO" id="GO:0005524">
    <property type="term" value="F:ATP binding"/>
    <property type="evidence" value="ECO:0007669"/>
    <property type="project" value="UniProtKB-UniRule"/>
</dbReference>
<evidence type="ECO:0000256" key="1">
    <source>
        <dbReference type="ARBA" id="ARBA00009156"/>
    </source>
</evidence>
<gene>
    <name evidence="8 10" type="primary">xylB</name>
    <name evidence="13" type="ORF">GCM10017781_28890</name>
    <name evidence="14" type="ORF">HNQ07_002952</name>
</gene>
<dbReference type="InterPro" id="IPR000577">
    <property type="entry name" value="Carb_kinase_FGGY"/>
</dbReference>
<dbReference type="EMBL" id="JACHFK010000007">
    <property type="protein sequence ID" value="MBB5377460.1"/>
    <property type="molecule type" value="Genomic_DNA"/>
</dbReference>
<dbReference type="GO" id="GO:0004856">
    <property type="term" value="F:D-xylulokinase activity"/>
    <property type="evidence" value="ECO:0007669"/>
    <property type="project" value="UniProtKB-UniRule"/>
</dbReference>
<evidence type="ECO:0000313" key="13">
    <source>
        <dbReference type="EMBL" id="GHF50590.1"/>
    </source>
</evidence>
<evidence type="ECO:0000256" key="4">
    <source>
        <dbReference type="ARBA" id="ARBA00022741"/>
    </source>
</evidence>
<evidence type="ECO:0000256" key="6">
    <source>
        <dbReference type="ARBA" id="ARBA00022840"/>
    </source>
</evidence>
<keyword evidence="5 8" id="KW-0418">Kinase</keyword>
<dbReference type="PANTHER" id="PTHR43095">
    <property type="entry name" value="SUGAR KINASE"/>
    <property type="match status" value="1"/>
</dbReference>
<comment type="function">
    <text evidence="8">Catalyzes the phosphorylation of D-xylulose to D-xylulose 5-phosphate.</text>
</comment>
<dbReference type="InterPro" id="IPR018484">
    <property type="entry name" value="FGGY_N"/>
</dbReference>
<feature type="site" description="Important for activity" evidence="8">
    <location>
        <position position="15"/>
    </location>
</feature>
<reference evidence="13" key="1">
    <citation type="journal article" date="2014" name="Int. J. Syst. Evol. Microbiol.">
        <title>Complete genome of a new Firmicutes species belonging to the dominant human colonic microbiota ('Ruminococcus bicirculans') reveals two chromosomes and a selective capacity to utilize plant glucans.</title>
        <authorList>
            <consortium name="NISC Comparative Sequencing Program"/>
            <person name="Wegmann U."/>
            <person name="Louis P."/>
            <person name="Goesmann A."/>
            <person name="Henrissat B."/>
            <person name="Duncan S.H."/>
            <person name="Flint H.J."/>
        </authorList>
    </citation>
    <scope>NUCLEOTIDE SEQUENCE</scope>
    <source>
        <strain evidence="13">CGMCC 1.18437</strain>
    </source>
</reference>
<dbReference type="PANTHER" id="PTHR43095:SF5">
    <property type="entry name" value="XYLULOSE KINASE"/>
    <property type="match status" value="1"/>
</dbReference>
<dbReference type="Proteomes" id="UP000619376">
    <property type="component" value="Unassembled WGS sequence"/>
</dbReference>
<reference evidence="13" key="4">
    <citation type="submission" date="2024-05" db="EMBL/GenBank/DDBJ databases">
        <authorList>
            <person name="Sun Q."/>
            <person name="Zhou Y."/>
        </authorList>
    </citation>
    <scope>NUCLEOTIDE SEQUENCE</scope>
    <source>
        <strain evidence="13">CGMCC 1.18437</strain>
    </source>
</reference>
<evidence type="ECO:0000313" key="16">
    <source>
        <dbReference type="Proteomes" id="UP000619376"/>
    </source>
</evidence>
<dbReference type="Proteomes" id="UP000539473">
    <property type="component" value="Unassembled WGS sequence"/>
</dbReference>
<keyword evidence="16" id="KW-1185">Reference proteome</keyword>
<dbReference type="EC" id="2.7.1.17" evidence="8 10"/>
<dbReference type="Gene3D" id="3.30.420.40">
    <property type="match status" value="2"/>
</dbReference>
<dbReference type="GO" id="GO:0042732">
    <property type="term" value="P:D-xylose metabolic process"/>
    <property type="evidence" value="ECO:0007669"/>
    <property type="project" value="UniProtKB-KW"/>
</dbReference>
<accession>A0A7W8KGG7</accession>
<dbReference type="InterPro" id="IPR006000">
    <property type="entry name" value="Xylulokinase"/>
</dbReference>
<evidence type="ECO:0000256" key="5">
    <source>
        <dbReference type="ARBA" id="ARBA00022777"/>
    </source>
</evidence>
<dbReference type="NCBIfam" id="TIGR01312">
    <property type="entry name" value="XylB"/>
    <property type="match status" value="1"/>
</dbReference>
<dbReference type="PROSITE" id="PS00445">
    <property type="entry name" value="FGGY_KINASES_2"/>
    <property type="match status" value="1"/>
</dbReference>
<evidence type="ECO:0000256" key="8">
    <source>
        <dbReference type="HAMAP-Rule" id="MF_02220"/>
    </source>
</evidence>
<evidence type="ECO:0000259" key="11">
    <source>
        <dbReference type="Pfam" id="PF00370"/>
    </source>
</evidence>
<keyword evidence="2 8" id="KW-0859">Xylose metabolism</keyword>
<proteinExistence type="inferred from homology"/>
<evidence type="ECO:0000256" key="2">
    <source>
        <dbReference type="ARBA" id="ARBA00022629"/>
    </source>
</evidence>
<feature type="domain" description="Carbohydrate kinase FGGY N-terminal" evidence="11">
    <location>
        <begin position="11"/>
        <end position="252"/>
    </location>
</feature>
<feature type="active site" description="Proton acceptor" evidence="8">
    <location>
        <position position="247"/>
    </location>
</feature>
<evidence type="ECO:0000256" key="3">
    <source>
        <dbReference type="ARBA" id="ARBA00022679"/>
    </source>
</evidence>
<dbReference type="GO" id="GO:0005998">
    <property type="term" value="P:xylulose catabolic process"/>
    <property type="evidence" value="ECO:0007669"/>
    <property type="project" value="UniProtKB-UniRule"/>
</dbReference>
<dbReference type="Pfam" id="PF02782">
    <property type="entry name" value="FGGY_C"/>
    <property type="match status" value="1"/>
</dbReference>
<reference evidence="16" key="2">
    <citation type="journal article" date="2019" name="Int. J. Syst. Evol. Microbiol.">
        <title>The Global Catalogue of Microorganisms (GCM) 10K type strain sequencing project: providing services to taxonomists for standard genome sequencing and annotation.</title>
        <authorList>
            <consortium name="The Broad Institute Genomics Platform"/>
            <consortium name="The Broad Institute Genome Sequencing Center for Infectious Disease"/>
            <person name="Wu L."/>
            <person name="Ma J."/>
        </authorList>
    </citation>
    <scope>NUCLEOTIDE SEQUENCE [LARGE SCALE GENOMIC DNA]</scope>
    <source>
        <strain evidence="16">CGMCC 1.18437</strain>
    </source>
</reference>
<dbReference type="InterPro" id="IPR050406">
    <property type="entry name" value="FGGY_Carb_Kinase"/>
</dbReference>
<protein>
    <recommendedName>
        <fullName evidence="8 10">Xylulose kinase</fullName>
        <shortName evidence="8 10">Xylulokinase</shortName>
        <ecNumber evidence="8 10">2.7.1.17</ecNumber>
    </recommendedName>
</protein>
<dbReference type="InterPro" id="IPR018485">
    <property type="entry name" value="FGGY_C"/>
</dbReference>
<dbReference type="Pfam" id="PF00370">
    <property type="entry name" value="FGGY_N"/>
    <property type="match status" value="1"/>
</dbReference>
<keyword evidence="4 8" id="KW-0547">Nucleotide-binding</keyword>
<keyword evidence="3 8" id="KW-0808">Transferase</keyword>
<comment type="similarity">
    <text evidence="1 8 9">Belongs to the FGGY kinase family.</text>
</comment>
<evidence type="ECO:0000256" key="7">
    <source>
        <dbReference type="ARBA" id="ARBA00023277"/>
    </source>
</evidence>
<sequence>MTAGPDRVGVTLGVDLGTSGVKAVALDAQGQVLADVTETYPLLTPRPGWTEQRPEDWLTGTRAALSTIAARLRDLGATPLALGLSGQMHGLVPLDAQGQVLRPALLWNDQRTGAQVQAIEARLPRADLVARTGNRAVTGFQLPKILWMRDEEPELYARLRHALIPKDYLGYVLTGVLAAEPSDASGVGALNLARNTWDTDILGELGVDPALFPPIVRSVDVTGTLSAEWAARTGLPAGLPIVAGGGDNAAAGIALGLTSARPDVGSLSLGTSGVVFSPLREPTPDPEGRVHLFAHADGGYHLLGVTLSAAGSLEWLHGKLAHDVPLPTLLDEALNVPPGADGVTFLPYLSGERSPLMNPQARAAFTGLSLAHGRGHLVRAVLEGSVAALADAYAVMAPIAPLGSLLSTGGGARSEMWLGLASGALGLPVHPTTARPGAAHGAAILAMPAAGLHPDLGAAIDATRPDALAAVPPIDMHAALSAYARTRDALYPQGGQTA</sequence>
<keyword evidence="7 8" id="KW-0119">Carbohydrate metabolism</keyword>
<feature type="domain" description="Carbohydrate kinase FGGY C-terminal" evidence="12">
    <location>
        <begin position="266"/>
        <end position="449"/>
    </location>
</feature>
<dbReference type="InterPro" id="IPR043129">
    <property type="entry name" value="ATPase_NBD"/>
</dbReference>
<dbReference type="InterPro" id="IPR018483">
    <property type="entry name" value="Carb_kinase_FGGY_CS"/>
</dbReference>
<dbReference type="CDD" id="cd07808">
    <property type="entry name" value="ASKHA_NBD_FGGY_EcXK-like"/>
    <property type="match status" value="1"/>
</dbReference>
<organism evidence="14 15">
    <name type="scientific">Deinococcus metalli</name>
    <dbReference type="NCBI Taxonomy" id="1141878"/>
    <lineage>
        <taxon>Bacteria</taxon>
        <taxon>Thermotogati</taxon>
        <taxon>Deinococcota</taxon>
        <taxon>Deinococci</taxon>
        <taxon>Deinococcales</taxon>
        <taxon>Deinococcaceae</taxon>
        <taxon>Deinococcus</taxon>
    </lineage>
</organism>
<dbReference type="EMBL" id="BNAJ01000007">
    <property type="protein sequence ID" value="GHF50590.1"/>
    <property type="molecule type" value="Genomic_DNA"/>
</dbReference>
<evidence type="ECO:0000313" key="14">
    <source>
        <dbReference type="EMBL" id="MBB5377460.1"/>
    </source>
</evidence>
<dbReference type="RefSeq" id="WP_229832024.1">
    <property type="nucleotide sequence ID" value="NZ_BNAJ01000007.1"/>
</dbReference>
<comment type="catalytic activity">
    <reaction evidence="8 10">
        <text>D-xylulose + ATP = D-xylulose 5-phosphate + ADP + H(+)</text>
        <dbReference type="Rhea" id="RHEA:10964"/>
        <dbReference type="ChEBI" id="CHEBI:15378"/>
        <dbReference type="ChEBI" id="CHEBI:17140"/>
        <dbReference type="ChEBI" id="CHEBI:30616"/>
        <dbReference type="ChEBI" id="CHEBI:57737"/>
        <dbReference type="ChEBI" id="CHEBI:456216"/>
        <dbReference type="EC" id="2.7.1.17"/>
    </reaction>
</comment>
<dbReference type="PIRSF" id="PIRSF000538">
    <property type="entry name" value="GlpK"/>
    <property type="match status" value="1"/>
</dbReference>
<dbReference type="AlphaFoldDB" id="A0A7W8KGG7"/>
<evidence type="ECO:0000256" key="10">
    <source>
        <dbReference type="RuleBase" id="RU364073"/>
    </source>
</evidence>